<evidence type="ECO:0000313" key="2">
    <source>
        <dbReference type="EMBL" id="VBB09222.1"/>
    </source>
</evidence>
<dbReference type="InterPro" id="IPR037135">
    <property type="entry name" value="DUF1653-like_dom_sf"/>
</dbReference>
<dbReference type="Gene3D" id="2.30.30.320">
    <property type="entry name" value="DUF1653-like domain"/>
    <property type="match status" value="1"/>
</dbReference>
<dbReference type="InterPro" id="IPR023387">
    <property type="entry name" value="DUF1653-like_dom"/>
</dbReference>
<protein>
    <recommendedName>
        <fullName evidence="1">DUF1653 domain-containing protein</fullName>
    </recommendedName>
</protein>
<gene>
    <name evidence="2" type="ORF">LUCI_4512</name>
</gene>
<keyword evidence="3" id="KW-1185">Reference proteome</keyword>
<organism evidence="2 3">
    <name type="scientific">Lucifera butyrica</name>
    <dbReference type="NCBI Taxonomy" id="1351585"/>
    <lineage>
        <taxon>Bacteria</taxon>
        <taxon>Bacillati</taxon>
        <taxon>Bacillota</taxon>
        <taxon>Negativicutes</taxon>
        <taxon>Veillonellales</taxon>
        <taxon>Veillonellaceae</taxon>
        <taxon>Lucifera</taxon>
    </lineage>
</organism>
<dbReference type="EMBL" id="UPPP01000112">
    <property type="protein sequence ID" value="VBB09222.1"/>
    <property type="molecule type" value="Genomic_DNA"/>
</dbReference>
<dbReference type="Pfam" id="PF07866">
    <property type="entry name" value="DUF1653"/>
    <property type="match status" value="1"/>
</dbReference>
<evidence type="ECO:0000259" key="1">
    <source>
        <dbReference type="Pfam" id="PF07866"/>
    </source>
</evidence>
<dbReference type="AlphaFoldDB" id="A0A498RGM0"/>
<proteinExistence type="predicted"/>
<name>A0A498RGM0_9FIRM</name>
<feature type="domain" description="DUF1653" evidence="1">
    <location>
        <begin position="24"/>
        <end position="85"/>
    </location>
</feature>
<sequence>MFKLCFDSMRKGNGKVAEQIVKPGRYRHFKGKPYRVLFIATHSETEEPMVVYQALYGQEGIWVRPLAMFCETVEYEGKKCPRFEYILEEASE</sequence>
<dbReference type="Proteomes" id="UP000277811">
    <property type="component" value="Unassembled WGS sequence"/>
</dbReference>
<reference evidence="2 3" key="1">
    <citation type="submission" date="2018-06" db="EMBL/GenBank/DDBJ databases">
        <authorList>
            <person name="Strepis N."/>
        </authorList>
    </citation>
    <scope>NUCLEOTIDE SEQUENCE [LARGE SCALE GENOMIC DNA]</scope>
    <source>
        <strain evidence="2">LUCI</strain>
    </source>
</reference>
<accession>A0A498RGM0</accession>
<evidence type="ECO:0000313" key="3">
    <source>
        <dbReference type="Proteomes" id="UP000277811"/>
    </source>
</evidence>